<dbReference type="GO" id="GO:0016787">
    <property type="term" value="F:hydrolase activity"/>
    <property type="evidence" value="ECO:0007669"/>
    <property type="project" value="UniProtKB-KW"/>
</dbReference>
<dbReference type="InterPro" id="IPR002168">
    <property type="entry name" value="Lipase_GDXG_HIS_AS"/>
</dbReference>
<organism evidence="4 5">
    <name type="scientific">Streptoalloteichus hindustanus</name>
    <dbReference type="NCBI Taxonomy" id="2017"/>
    <lineage>
        <taxon>Bacteria</taxon>
        <taxon>Bacillati</taxon>
        <taxon>Actinomycetota</taxon>
        <taxon>Actinomycetes</taxon>
        <taxon>Pseudonocardiales</taxon>
        <taxon>Pseudonocardiaceae</taxon>
        <taxon>Streptoalloteichus</taxon>
    </lineage>
</organism>
<dbReference type="InterPro" id="IPR050300">
    <property type="entry name" value="GDXG_lipolytic_enzyme"/>
</dbReference>
<dbReference type="PANTHER" id="PTHR48081:SF8">
    <property type="entry name" value="ALPHA_BETA HYDROLASE FOLD-3 DOMAIN-CONTAINING PROTEIN-RELATED"/>
    <property type="match status" value="1"/>
</dbReference>
<dbReference type="PANTHER" id="PTHR48081">
    <property type="entry name" value="AB HYDROLASE SUPERFAMILY PROTEIN C4A8.06C"/>
    <property type="match status" value="1"/>
</dbReference>
<proteinExistence type="inferred from homology"/>
<evidence type="ECO:0000256" key="2">
    <source>
        <dbReference type="ARBA" id="ARBA00022801"/>
    </source>
</evidence>
<dbReference type="SUPFAM" id="SSF53474">
    <property type="entry name" value="alpha/beta-Hydrolases"/>
    <property type="match status" value="1"/>
</dbReference>
<comment type="similarity">
    <text evidence="1">Belongs to the 'GDXG' lipolytic enzyme family.</text>
</comment>
<dbReference type="AlphaFoldDB" id="A0A1M4VAM6"/>
<dbReference type="Proteomes" id="UP000184501">
    <property type="component" value="Unassembled WGS sequence"/>
</dbReference>
<evidence type="ECO:0000313" key="4">
    <source>
        <dbReference type="EMBL" id="SHE65947.1"/>
    </source>
</evidence>
<sequence length="364" mass="39601">MHLPLNVIPARWRALATRGLLNLPVPLLRLLAGRPIRVDGQVMAPSAQLVLRLQWLMNTGFEATRPAPLARTDFGHLTQMLNAAWRSSTRRRELTIPGPRGPIGAALYEPADLPTGSPLLVFFHGGGWVVGDLDSHDVVCRFLAEHGELRVLAVDYRMAPEHRFPAAVEDAEAAFRHAVDHAEEWGADPDAVAVGGDSAGGNLSAAISVLTSRSEGPRPAFLLLLYPALDATRVRPSRRLFAEGFFLGERQITWFLEHYAPDRSALSDPRLSPLLADDLSGLPPTYVATAGFDPLRDEGEEFAERLREAGVPAVVRRHRGLFHGFANTLGVDPNARDAMVEAVGALRTGLALGGGRFGVRRDVR</sequence>
<reference evidence="4 5" key="1">
    <citation type="submission" date="2016-11" db="EMBL/GenBank/DDBJ databases">
        <authorList>
            <person name="Jaros S."/>
            <person name="Januszkiewicz K."/>
            <person name="Wedrychowicz H."/>
        </authorList>
    </citation>
    <scope>NUCLEOTIDE SEQUENCE [LARGE SCALE GENOMIC DNA]</scope>
    <source>
        <strain evidence="4 5">DSM 44523</strain>
    </source>
</reference>
<dbReference type="RefSeq" id="WP_073479813.1">
    <property type="nucleotide sequence ID" value="NZ_FQVN01000001.1"/>
</dbReference>
<dbReference type="FunFam" id="3.40.50.1820:FF:000089">
    <property type="entry name" value="Alpha/beta hydrolase"/>
    <property type="match status" value="1"/>
</dbReference>
<accession>A0A1M4VAM6</accession>
<dbReference type="STRING" id="2017.SAMN05444320_101702"/>
<dbReference type="InterPro" id="IPR029058">
    <property type="entry name" value="AB_hydrolase_fold"/>
</dbReference>
<evidence type="ECO:0000256" key="1">
    <source>
        <dbReference type="ARBA" id="ARBA00010515"/>
    </source>
</evidence>
<gene>
    <name evidence="4" type="ORF">SAMN05444320_101702</name>
</gene>
<dbReference type="InterPro" id="IPR013094">
    <property type="entry name" value="AB_hydrolase_3"/>
</dbReference>
<feature type="domain" description="Alpha/beta hydrolase fold-3" evidence="3">
    <location>
        <begin position="120"/>
        <end position="326"/>
    </location>
</feature>
<dbReference type="EMBL" id="FQVN01000001">
    <property type="protein sequence ID" value="SHE65947.1"/>
    <property type="molecule type" value="Genomic_DNA"/>
</dbReference>
<keyword evidence="2" id="KW-0378">Hydrolase</keyword>
<dbReference type="Pfam" id="PF07859">
    <property type="entry name" value="Abhydrolase_3"/>
    <property type="match status" value="1"/>
</dbReference>
<dbReference type="PROSITE" id="PS01173">
    <property type="entry name" value="LIPASE_GDXG_HIS"/>
    <property type="match status" value="1"/>
</dbReference>
<evidence type="ECO:0000259" key="3">
    <source>
        <dbReference type="Pfam" id="PF07859"/>
    </source>
</evidence>
<dbReference type="Gene3D" id="3.40.50.1820">
    <property type="entry name" value="alpha/beta hydrolase"/>
    <property type="match status" value="1"/>
</dbReference>
<keyword evidence="5" id="KW-1185">Reference proteome</keyword>
<evidence type="ECO:0000313" key="5">
    <source>
        <dbReference type="Proteomes" id="UP000184501"/>
    </source>
</evidence>
<name>A0A1M4VAM6_STRHI</name>
<protein>
    <submittedName>
        <fullName evidence="4">Acetyl esterase</fullName>
    </submittedName>
</protein>
<dbReference type="OrthoDB" id="3206739at2"/>